<feature type="transmembrane region" description="Helical" evidence="13">
    <location>
        <begin position="253"/>
        <end position="274"/>
    </location>
</feature>
<keyword evidence="7 12" id="KW-0863">Zinc-finger</keyword>
<keyword evidence="9" id="KW-0862">Zinc</keyword>
<dbReference type="Pfam" id="PF12483">
    <property type="entry name" value="GIDE"/>
    <property type="match status" value="1"/>
</dbReference>
<dbReference type="GO" id="GO:0008270">
    <property type="term" value="F:zinc ion binding"/>
    <property type="evidence" value="ECO:0007669"/>
    <property type="project" value="UniProtKB-KW"/>
</dbReference>
<reference evidence="15" key="1">
    <citation type="submission" date="2021-01" db="UniProtKB">
        <authorList>
            <consortium name="EnsemblPlants"/>
        </authorList>
    </citation>
    <scope>IDENTIFICATION</scope>
</reference>
<evidence type="ECO:0000313" key="16">
    <source>
        <dbReference type="Proteomes" id="UP000594263"/>
    </source>
</evidence>
<dbReference type="SUPFAM" id="SSF57850">
    <property type="entry name" value="RING/U-box"/>
    <property type="match status" value="1"/>
</dbReference>
<dbReference type="EC" id="2.3.2.27" evidence="3"/>
<keyword evidence="16" id="KW-1185">Reference proteome</keyword>
<evidence type="ECO:0000256" key="12">
    <source>
        <dbReference type="PROSITE-ProRule" id="PRU00175"/>
    </source>
</evidence>
<comment type="subcellular location">
    <subcellularLocation>
        <location evidence="2">Membrane</location>
        <topology evidence="2">Multi-pass membrane protein</topology>
    </subcellularLocation>
</comment>
<evidence type="ECO:0000256" key="7">
    <source>
        <dbReference type="ARBA" id="ARBA00022771"/>
    </source>
</evidence>
<dbReference type="GO" id="GO:0016020">
    <property type="term" value="C:membrane"/>
    <property type="evidence" value="ECO:0007669"/>
    <property type="project" value="UniProtKB-SubCell"/>
</dbReference>
<dbReference type="PANTHER" id="PTHR47355">
    <property type="entry name" value="E3 UBIQUITIN-PROTEIN LIGASE SPL2"/>
    <property type="match status" value="1"/>
</dbReference>
<evidence type="ECO:0000256" key="8">
    <source>
        <dbReference type="ARBA" id="ARBA00022786"/>
    </source>
</evidence>
<keyword evidence="4" id="KW-0808">Transferase</keyword>
<keyword evidence="6" id="KW-0479">Metal-binding</keyword>
<evidence type="ECO:0000256" key="10">
    <source>
        <dbReference type="ARBA" id="ARBA00022989"/>
    </source>
</evidence>
<evidence type="ECO:0000256" key="1">
    <source>
        <dbReference type="ARBA" id="ARBA00000900"/>
    </source>
</evidence>
<evidence type="ECO:0000256" key="6">
    <source>
        <dbReference type="ARBA" id="ARBA00022723"/>
    </source>
</evidence>
<proteinExistence type="predicted"/>
<comment type="catalytic activity">
    <reaction evidence="1">
        <text>S-ubiquitinyl-[E2 ubiquitin-conjugating enzyme]-L-cysteine + [acceptor protein]-L-lysine = [E2 ubiquitin-conjugating enzyme]-L-cysteine + N(6)-ubiquitinyl-[acceptor protein]-L-lysine.</text>
        <dbReference type="EC" id="2.3.2.27"/>
    </reaction>
</comment>
<accession>A0A7N0TZC3</accession>
<dbReference type="Gene3D" id="3.30.40.10">
    <property type="entry name" value="Zinc/RING finger domain, C3HC4 (zinc finger)"/>
    <property type="match status" value="1"/>
</dbReference>
<keyword evidence="10 13" id="KW-1133">Transmembrane helix</keyword>
<evidence type="ECO:0000259" key="14">
    <source>
        <dbReference type="PROSITE" id="PS50089"/>
    </source>
</evidence>
<dbReference type="Pfam" id="PF13920">
    <property type="entry name" value="zf-C3HC4_3"/>
    <property type="match status" value="1"/>
</dbReference>
<organism evidence="15 16">
    <name type="scientific">Kalanchoe fedtschenkoi</name>
    <name type="common">Lavender scallops</name>
    <name type="synonym">South American air plant</name>
    <dbReference type="NCBI Taxonomy" id="63787"/>
    <lineage>
        <taxon>Eukaryota</taxon>
        <taxon>Viridiplantae</taxon>
        <taxon>Streptophyta</taxon>
        <taxon>Embryophyta</taxon>
        <taxon>Tracheophyta</taxon>
        <taxon>Spermatophyta</taxon>
        <taxon>Magnoliopsida</taxon>
        <taxon>eudicotyledons</taxon>
        <taxon>Gunneridae</taxon>
        <taxon>Pentapetalae</taxon>
        <taxon>Saxifragales</taxon>
        <taxon>Crassulaceae</taxon>
        <taxon>Kalanchoe</taxon>
    </lineage>
</organism>
<sequence>MCGDGAVLGLVTAYITVRCVVRYLSDSSALRRIRGLPEVRVSDLKTLVAGEEGDGERLVVVRGTVEARSSLDGDGESLWPGVLVSRETGEIGVVLQRTQTCLYNEWKGFLGWFWDLRTFFSRLLKEQKISSRRMQVPFALVEKSWWPKSQYPHIFVNLDGSTQPLPLTTIYHQMHPVKATPYSFLQAFFGHEYPVALVDEEKMLLIGKEVYAVGICRSKDGVVEIRSSEELPYFLSDMNKEQMIADLTLRTGALFWGGILLGSISVGILGYSVYRNWTRWKRWRALRTGPMNTSTGGLDAETVESEDEDPRDIPDGELCVICLLRRRRCAFVPCGHQVCCLGCALTVQNELLPKCPVCRQAIRESLRIYGS</sequence>
<evidence type="ECO:0000256" key="13">
    <source>
        <dbReference type="SAM" id="Phobius"/>
    </source>
</evidence>
<dbReference type="EnsemblPlants" id="Kaladp0048s0495.1.v1.1">
    <property type="protein sequence ID" value="Kaladp0048s0495.1.v1.1"/>
    <property type="gene ID" value="Kaladp0048s0495.v1.1"/>
</dbReference>
<protein>
    <recommendedName>
        <fullName evidence="3">RING-type E3 ubiquitin transferase</fullName>
        <ecNumber evidence="3">2.3.2.27</ecNumber>
    </recommendedName>
</protein>
<keyword evidence="11 13" id="KW-0472">Membrane</keyword>
<evidence type="ECO:0000313" key="15">
    <source>
        <dbReference type="EnsemblPlants" id="Kaladp0048s0495.1.v1.1"/>
    </source>
</evidence>
<dbReference type="AlphaFoldDB" id="A0A7N0TZC3"/>
<keyword evidence="5 13" id="KW-0812">Transmembrane</keyword>
<dbReference type="GO" id="GO:0061630">
    <property type="term" value="F:ubiquitin protein ligase activity"/>
    <property type="evidence" value="ECO:0007669"/>
    <property type="project" value="UniProtKB-EC"/>
</dbReference>
<dbReference type="Proteomes" id="UP000594263">
    <property type="component" value="Unplaced"/>
</dbReference>
<dbReference type="OMA" id="RWPQSDY"/>
<dbReference type="InterPro" id="IPR013083">
    <property type="entry name" value="Znf_RING/FYVE/PHD"/>
</dbReference>
<feature type="domain" description="RING-type" evidence="14">
    <location>
        <begin position="319"/>
        <end position="359"/>
    </location>
</feature>
<evidence type="ECO:0000256" key="3">
    <source>
        <dbReference type="ARBA" id="ARBA00012483"/>
    </source>
</evidence>
<dbReference type="InterPro" id="IPR001841">
    <property type="entry name" value="Znf_RING"/>
</dbReference>
<evidence type="ECO:0000256" key="4">
    <source>
        <dbReference type="ARBA" id="ARBA00022679"/>
    </source>
</evidence>
<dbReference type="InterPro" id="IPR044247">
    <property type="entry name" value="SPL2-like"/>
</dbReference>
<evidence type="ECO:0000256" key="2">
    <source>
        <dbReference type="ARBA" id="ARBA00004141"/>
    </source>
</evidence>
<keyword evidence="8" id="KW-0833">Ubl conjugation pathway</keyword>
<dbReference type="Gramene" id="Kaladp0048s0495.1.v1.1">
    <property type="protein sequence ID" value="Kaladp0048s0495.1.v1.1"/>
    <property type="gene ID" value="Kaladp0048s0495.v1.1"/>
</dbReference>
<dbReference type="CDD" id="cd23145">
    <property type="entry name" value="RING-HC_SPL2-like"/>
    <property type="match status" value="1"/>
</dbReference>
<dbReference type="PANTHER" id="PTHR47355:SF1">
    <property type="entry name" value="E3 UBIQUITIN-PROTEIN LIGASE SPL2"/>
    <property type="match status" value="1"/>
</dbReference>
<dbReference type="PROSITE" id="PS50089">
    <property type="entry name" value="ZF_RING_2"/>
    <property type="match status" value="1"/>
</dbReference>
<dbReference type="InterPro" id="IPR022170">
    <property type="entry name" value="MUL1-like"/>
</dbReference>
<dbReference type="GO" id="GO:0016567">
    <property type="term" value="P:protein ubiquitination"/>
    <property type="evidence" value="ECO:0007669"/>
    <property type="project" value="InterPro"/>
</dbReference>
<name>A0A7N0TZC3_KALFE</name>
<evidence type="ECO:0000256" key="11">
    <source>
        <dbReference type="ARBA" id="ARBA00023136"/>
    </source>
</evidence>
<evidence type="ECO:0000256" key="5">
    <source>
        <dbReference type="ARBA" id="ARBA00022692"/>
    </source>
</evidence>
<evidence type="ECO:0000256" key="9">
    <source>
        <dbReference type="ARBA" id="ARBA00022833"/>
    </source>
</evidence>